<dbReference type="PANTHER" id="PTHR38111:SF2">
    <property type="entry name" value="FINGER DOMAIN PROTEIN, PUTATIVE (AFU_ORTHOLOGUE AFUA_1G01560)-RELATED"/>
    <property type="match status" value="1"/>
</dbReference>
<dbReference type="RefSeq" id="XP_047848382.1">
    <property type="nucleotide sequence ID" value="XM_047992368.1"/>
</dbReference>
<proteinExistence type="predicted"/>
<reference evidence="2" key="1">
    <citation type="submission" date="2021-11" db="EMBL/GenBank/DDBJ databases">
        <title>Purpureocillium_takamizusanense_genome.</title>
        <authorList>
            <person name="Nguyen N.-H."/>
        </authorList>
    </citation>
    <scope>NUCLEOTIDE SEQUENCE</scope>
    <source>
        <strain evidence="2">PT3</strain>
    </source>
</reference>
<evidence type="ECO:0000313" key="3">
    <source>
        <dbReference type="Proteomes" id="UP000829364"/>
    </source>
</evidence>
<dbReference type="OrthoDB" id="194358at2759"/>
<dbReference type="Pfam" id="PF11951">
    <property type="entry name" value="Fungal_trans_2"/>
    <property type="match status" value="1"/>
</dbReference>
<organism evidence="2 3">
    <name type="scientific">Purpureocillium takamizusanense</name>
    <dbReference type="NCBI Taxonomy" id="2060973"/>
    <lineage>
        <taxon>Eukaryota</taxon>
        <taxon>Fungi</taxon>
        <taxon>Dikarya</taxon>
        <taxon>Ascomycota</taxon>
        <taxon>Pezizomycotina</taxon>
        <taxon>Sordariomycetes</taxon>
        <taxon>Hypocreomycetidae</taxon>
        <taxon>Hypocreales</taxon>
        <taxon>Ophiocordycipitaceae</taxon>
        <taxon>Purpureocillium</taxon>
    </lineage>
</organism>
<dbReference type="KEGG" id="ptkz:JDV02_010620"/>
<sequence length="384" mass="41544">MALGAVYEAGLGRDAALRRRQTVTALGHYTQAIVRLQTAIQDGWRRSKAPPLAQQTSILWTTLFLGLFEVGLPVRHSPGALCRWLTLQLINDASGDGWRQHMVHGTAEALRAAGPGACARGPGRAFFAQARVFEACRTILFNEPTFLTDGAWADLARGMWTAGRDDGDGDGDEWHPLDSLLDVMVMCSRLRVRAGTLMDGWDAGGGGDDDDDADEARAVCADGEGLCEALRCWREAYAADSTDDDTAIRDDDSTLLARVFYAATRIYLSGIFDYRRAEWTRRLHGGGGGGLMTVMLARDEVDAHVETILTLTGAALKGSSEGGRDGRGLSPVLFLFPLRVAGARAADKRRRARVVELLGRIRGEGFVVAAAIEGDLRGGVWRRG</sequence>
<evidence type="ECO:0000256" key="1">
    <source>
        <dbReference type="ARBA" id="ARBA00023242"/>
    </source>
</evidence>
<gene>
    <name evidence="2" type="ORF">JDV02_010620</name>
</gene>
<dbReference type="GeneID" id="72072563"/>
<dbReference type="InterPro" id="IPR021858">
    <property type="entry name" value="Fun_TF"/>
</dbReference>
<dbReference type="Proteomes" id="UP000829364">
    <property type="component" value="Chromosome 13"/>
</dbReference>
<dbReference type="PANTHER" id="PTHR38111">
    <property type="entry name" value="ZN(2)-C6 FUNGAL-TYPE DOMAIN-CONTAINING PROTEIN-RELATED"/>
    <property type="match status" value="1"/>
</dbReference>
<evidence type="ECO:0000313" key="2">
    <source>
        <dbReference type="EMBL" id="UNI24901.1"/>
    </source>
</evidence>
<keyword evidence="1" id="KW-0539">Nucleus</keyword>
<dbReference type="InterPro" id="IPR053178">
    <property type="entry name" value="Osmoadaptation_assoc"/>
</dbReference>
<keyword evidence="3" id="KW-1185">Reference proteome</keyword>
<name>A0A9Q8QU51_9HYPO</name>
<dbReference type="EMBL" id="CP086366">
    <property type="protein sequence ID" value="UNI24901.1"/>
    <property type="molecule type" value="Genomic_DNA"/>
</dbReference>
<accession>A0A9Q8QU51</accession>
<protein>
    <submittedName>
        <fullName evidence="2">Uncharacterized protein</fullName>
    </submittedName>
</protein>
<dbReference type="AlphaFoldDB" id="A0A9Q8QU51"/>